<comment type="caution">
    <text evidence="1">The sequence shown here is derived from an EMBL/GenBank/DDBJ whole genome shotgun (WGS) entry which is preliminary data.</text>
</comment>
<dbReference type="EMBL" id="SNRW01009860">
    <property type="protein sequence ID" value="KAA6377388.1"/>
    <property type="molecule type" value="Genomic_DNA"/>
</dbReference>
<dbReference type="Proteomes" id="UP000324800">
    <property type="component" value="Unassembled WGS sequence"/>
</dbReference>
<accession>A0A5J4V3R7</accession>
<reference evidence="1 2" key="1">
    <citation type="submission" date="2019-03" db="EMBL/GenBank/DDBJ databases">
        <title>Single cell metagenomics reveals metabolic interactions within the superorganism composed of flagellate Streblomastix strix and complex community of Bacteroidetes bacteria on its surface.</title>
        <authorList>
            <person name="Treitli S.C."/>
            <person name="Kolisko M."/>
            <person name="Husnik F."/>
            <person name="Keeling P."/>
            <person name="Hampl V."/>
        </authorList>
    </citation>
    <scope>NUCLEOTIDE SEQUENCE [LARGE SCALE GENOMIC DNA]</scope>
    <source>
        <strain evidence="1">ST1C</strain>
    </source>
</reference>
<name>A0A5J4V3R7_9EUKA</name>
<evidence type="ECO:0000313" key="2">
    <source>
        <dbReference type="Proteomes" id="UP000324800"/>
    </source>
</evidence>
<protein>
    <submittedName>
        <fullName evidence="1">Uncharacterized protein</fullName>
    </submittedName>
</protein>
<evidence type="ECO:0000313" key="1">
    <source>
        <dbReference type="EMBL" id="KAA6377388.1"/>
    </source>
</evidence>
<sequence length="90" mass="10760">MRPYIQQFLHMDSDLLSETDEEFRFIQLAIRFDVYEVLRFGKVAEHLNRISAMKFVICRSVAIIFNRHFVEIDTEFAEEIGLKWSLFGNK</sequence>
<dbReference type="AlphaFoldDB" id="A0A5J4V3R7"/>
<gene>
    <name evidence="1" type="ORF">EZS28_027084</name>
</gene>
<organism evidence="1 2">
    <name type="scientific">Streblomastix strix</name>
    <dbReference type="NCBI Taxonomy" id="222440"/>
    <lineage>
        <taxon>Eukaryota</taxon>
        <taxon>Metamonada</taxon>
        <taxon>Preaxostyla</taxon>
        <taxon>Oxymonadida</taxon>
        <taxon>Streblomastigidae</taxon>
        <taxon>Streblomastix</taxon>
    </lineage>
</organism>
<proteinExistence type="predicted"/>